<accession>A0A2S0WJX9</accession>
<dbReference type="Proteomes" id="UP000244384">
    <property type="component" value="Chromosome"/>
</dbReference>
<name>A0A2S0WJX9_9ACTN</name>
<reference evidence="2" key="1">
    <citation type="submission" date="2018-01" db="EMBL/GenBank/DDBJ databases">
        <authorList>
            <person name="Li J."/>
        </authorList>
    </citation>
    <scope>NUCLEOTIDE SEQUENCE [LARGE SCALE GENOMIC DNA]</scope>
    <source>
        <strain evidence="2">592</strain>
    </source>
</reference>
<organism evidence="1 2">
    <name type="scientific">Aeromicrobium chenweiae</name>
    <dbReference type="NCBI Taxonomy" id="2079793"/>
    <lineage>
        <taxon>Bacteria</taxon>
        <taxon>Bacillati</taxon>
        <taxon>Actinomycetota</taxon>
        <taxon>Actinomycetes</taxon>
        <taxon>Propionibacteriales</taxon>
        <taxon>Nocardioidaceae</taxon>
        <taxon>Aeromicrobium</taxon>
    </lineage>
</organism>
<dbReference type="AlphaFoldDB" id="A0A2S0WJX9"/>
<accession>A0A5F2F031</accession>
<evidence type="ECO:0000313" key="2">
    <source>
        <dbReference type="Proteomes" id="UP000244384"/>
    </source>
</evidence>
<sequence length="101" mass="10952">MDLDELLDSLLEPHAVTAADDGDRLVAMRLANDWGVGVRLHQRGSQRRWDVREVTLRLLDQDASISGSDVRDLPLGTLLAEARRLATRSAALDAAPGAQPA</sequence>
<proteinExistence type="predicted"/>
<gene>
    <name evidence="1" type="ORF">C3E78_05110</name>
</gene>
<keyword evidence="2" id="KW-1185">Reference proteome</keyword>
<protein>
    <submittedName>
        <fullName evidence="1">Uncharacterized protein</fullName>
    </submittedName>
</protein>
<evidence type="ECO:0000313" key="1">
    <source>
        <dbReference type="EMBL" id="AWB91643.1"/>
    </source>
</evidence>
<dbReference type="EMBL" id="CP026952">
    <property type="protein sequence ID" value="AWB91643.1"/>
    <property type="molecule type" value="Genomic_DNA"/>
</dbReference>
<dbReference type="KEGG" id="aez:C3E78_05110"/>
<dbReference type="OrthoDB" id="3745382at2"/>
<dbReference type="RefSeq" id="WP_108577289.1">
    <property type="nucleotide sequence ID" value="NZ_CP026952.1"/>
</dbReference>